<dbReference type="Pfam" id="PF00059">
    <property type="entry name" value="Lectin_C"/>
    <property type="match status" value="1"/>
</dbReference>
<reference evidence="2" key="3">
    <citation type="submission" date="2025-09" db="UniProtKB">
        <authorList>
            <consortium name="Ensembl"/>
        </authorList>
    </citation>
    <scope>IDENTIFICATION</scope>
</reference>
<keyword evidence="3" id="KW-1185">Reference proteome</keyword>
<name>A0A3Q1B7B1_AMPOC</name>
<proteinExistence type="predicted"/>
<accession>A0A3Q1B7B1</accession>
<organism evidence="2 3">
    <name type="scientific">Amphiprion ocellaris</name>
    <name type="common">Clown anemonefish</name>
    <dbReference type="NCBI Taxonomy" id="80972"/>
    <lineage>
        <taxon>Eukaryota</taxon>
        <taxon>Metazoa</taxon>
        <taxon>Chordata</taxon>
        <taxon>Craniata</taxon>
        <taxon>Vertebrata</taxon>
        <taxon>Euteleostomi</taxon>
        <taxon>Actinopterygii</taxon>
        <taxon>Neopterygii</taxon>
        <taxon>Teleostei</taxon>
        <taxon>Neoteleostei</taxon>
        <taxon>Acanthomorphata</taxon>
        <taxon>Ovalentaria</taxon>
        <taxon>Pomacentridae</taxon>
        <taxon>Amphiprion</taxon>
    </lineage>
</organism>
<dbReference type="SUPFAM" id="SSF56436">
    <property type="entry name" value="C-type lectin-like"/>
    <property type="match status" value="1"/>
</dbReference>
<protein>
    <recommendedName>
        <fullName evidence="1">C-type lectin domain-containing protein</fullName>
    </recommendedName>
</protein>
<feature type="domain" description="C-type lectin" evidence="1">
    <location>
        <begin position="1"/>
        <end position="104"/>
    </location>
</feature>
<dbReference type="GeneTree" id="ENSGT00940000169840"/>
<evidence type="ECO:0000313" key="2">
    <source>
        <dbReference type="Ensembl" id="ENSAOCP00000009820.2"/>
    </source>
</evidence>
<dbReference type="AlphaFoldDB" id="A0A3Q1B7B1"/>
<evidence type="ECO:0000259" key="1">
    <source>
        <dbReference type="PROSITE" id="PS50041"/>
    </source>
</evidence>
<dbReference type="OMA" id="SSYHIRY"/>
<dbReference type="Gene3D" id="3.10.100.10">
    <property type="entry name" value="Mannose-Binding Protein A, subunit A"/>
    <property type="match status" value="1"/>
</dbReference>
<dbReference type="SMART" id="SM00034">
    <property type="entry name" value="CLECT"/>
    <property type="match status" value="1"/>
</dbReference>
<dbReference type="InterPro" id="IPR001304">
    <property type="entry name" value="C-type_lectin-like"/>
</dbReference>
<reference evidence="2 3" key="1">
    <citation type="submission" date="2022-01" db="EMBL/GenBank/DDBJ databases">
        <title>A chromosome-scale genome assembly of the false clownfish, Amphiprion ocellaris.</title>
        <authorList>
            <person name="Ryu T."/>
        </authorList>
    </citation>
    <scope>NUCLEOTIDE SEQUENCE [LARGE SCALE GENOMIC DNA]</scope>
</reference>
<evidence type="ECO:0000313" key="3">
    <source>
        <dbReference type="Proteomes" id="UP001501940"/>
    </source>
</evidence>
<dbReference type="PANTHER" id="PTHR45784:SF3">
    <property type="entry name" value="C-TYPE LECTIN DOMAIN FAMILY 4 MEMBER K-LIKE-RELATED"/>
    <property type="match status" value="1"/>
</dbReference>
<dbReference type="PROSITE" id="PS50041">
    <property type="entry name" value="C_TYPE_LECTIN_2"/>
    <property type="match status" value="1"/>
</dbReference>
<dbReference type="InterPro" id="IPR016186">
    <property type="entry name" value="C-type_lectin-like/link_sf"/>
</dbReference>
<dbReference type="InterPro" id="IPR016187">
    <property type="entry name" value="CTDL_fold"/>
</dbReference>
<reference evidence="2" key="2">
    <citation type="submission" date="2025-08" db="UniProtKB">
        <authorList>
            <consortium name="Ensembl"/>
        </authorList>
    </citation>
    <scope>IDENTIFICATION</scope>
</reference>
<sequence>MSWHEAQQYCTEKYTDLATIESMDDISRLKADFSYSWAWIGLKDDPKSWKTLTNDTNSWRWSATGETSKTTFNNWKADEPNSKHGNENCVQMGAGGLWSDKNCELLKTSIVFSL</sequence>
<dbReference type="Ensembl" id="ENSAOCT00000016684.2">
    <property type="protein sequence ID" value="ENSAOCP00000009820.2"/>
    <property type="gene ID" value="ENSAOCG00000013998.2"/>
</dbReference>
<dbReference type="PANTHER" id="PTHR45784">
    <property type="entry name" value="C-TYPE LECTIN DOMAIN FAMILY 20 MEMBER A-RELATED"/>
    <property type="match status" value="1"/>
</dbReference>
<dbReference type="Proteomes" id="UP001501940">
    <property type="component" value="Chromosome 9"/>
</dbReference>